<comment type="caution">
    <text evidence="1">The sequence shown here is derived from an EMBL/GenBank/DDBJ whole genome shotgun (WGS) entry which is preliminary data.</text>
</comment>
<proteinExistence type="predicted"/>
<reference evidence="2" key="1">
    <citation type="submission" date="2019-09" db="EMBL/GenBank/DDBJ databases">
        <title>Distinct polysaccharide growth profiles of human intestinal Prevotella copri isolates.</title>
        <authorList>
            <person name="Fehlner-Peach H."/>
            <person name="Magnabosco C."/>
            <person name="Raghavan V."/>
            <person name="Scher J.U."/>
            <person name="Tett A."/>
            <person name="Cox L.M."/>
            <person name="Gottsegen C."/>
            <person name="Watters A."/>
            <person name="Wiltshire- Gordon J.D."/>
            <person name="Segata N."/>
            <person name="Bonneau R."/>
            <person name="Littman D.R."/>
        </authorList>
    </citation>
    <scope>NUCLEOTIDE SEQUENCE [LARGE SCALE GENOMIC DNA]</scope>
    <source>
        <strain evidence="2">iAU3127</strain>
    </source>
</reference>
<accession>A0AA90VK37</accession>
<name>A0AA90VK37_9BACT</name>
<dbReference type="EMBL" id="VZAP01000068">
    <property type="protein sequence ID" value="MQO92183.1"/>
    <property type="molecule type" value="Genomic_DNA"/>
</dbReference>
<organism evidence="1 2">
    <name type="scientific">Segatella copri</name>
    <dbReference type="NCBI Taxonomy" id="165179"/>
    <lineage>
        <taxon>Bacteria</taxon>
        <taxon>Pseudomonadati</taxon>
        <taxon>Bacteroidota</taxon>
        <taxon>Bacteroidia</taxon>
        <taxon>Bacteroidales</taxon>
        <taxon>Prevotellaceae</taxon>
        <taxon>Segatella</taxon>
    </lineage>
</organism>
<dbReference type="AlphaFoldDB" id="A0AA90VK37"/>
<sequence>MDKLEYIPGDLVMVKESALRFAKDKIFKVISSLSGGFVKVVMLNDSSTTYSISNNAVRPIPLTPEILEKNGWVKEVMSRGVKNSHWVYTKPDIEEYGYFPIYIEKGIGKEFDVYPFTDNRVCKQIVYIKYVHELQHLLFGLGLNSEMEV</sequence>
<protein>
    <submittedName>
        <fullName evidence="1">Uncharacterized protein</fullName>
    </submittedName>
</protein>
<gene>
    <name evidence="1" type="ORF">F7D31_05785</name>
</gene>
<evidence type="ECO:0000313" key="1">
    <source>
        <dbReference type="EMBL" id="MQO92183.1"/>
    </source>
</evidence>
<dbReference type="RefSeq" id="WP_153137984.1">
    <property type="nucleotide sequence ID" value="NZ_CP152484.1"/>
</dbReference>
<dbReference type="Proteomes" id="UP000421283">
    <property type="component" value="Unassembled WGS sequence"/>
</dbReference>
<evidence type="ECO:0000313" key="2">
    <source>
        <dbReference type="Proteomes" id="UP000421283"/>
    </source>
</evidence>